<dbReference type="OrthoDB" id="57539at2"/>
<feature type="coiled-coil region" evidence="2">
    <location>
        <begin position="1597"/>
        <end position="1624"/>
    </location>
</feature>
<proteinExistence type="predicted"/>
<dbReference type="InterPro" id="IPR051465">
    <property type="entry name" value="Cell_Envelope_Struct_Comp"/>
</dbReference>
<feature type="coiled-coil region" evidence="2">
    <location>
        <begin position="1134"/>
        <end position="1336"/>
    </location>
</feature>
<dbReference type="PROSITE" id="PS51272">
    <property type="entry name" value="SLH"/>
    <property type="match status" value="3"/>
</dbReference>
<feature type="coiled-coil region" evidence="2">
    <location>
        <begin position="1813"/>
        <end position="1872"/>
    </location>
</feature>
<organism evidence="4 5">
    <name type="scientific">Anaerobacillus alkaliphilus</name>
    <dbReference type="NCBI Taxonomy" id="1548597"/>
    <lineage>
        <taxon>Bacteria</taxon>
        <taxon>Bacillati</taxon>
        <taxon>Bacillota</taxon>
        <taxon>Bacilli</taxon>
        <taxon>Bacillales</taxon>
        <taxon>Bacillaceae</taxon>
        <taxon>Anaerobacillus</taxon>
    </lineage>
</organism>
<keyword evidence="5" id="KW-1185">Reference proteome</keyword>
<dbReference type="Pfam" id="PF00395">
    <property type="entry name" value="SLH"/>
    <property type="match status" value="3"/>
</dbReference>
<evidence type="ECO:0000313" key="5">
    <source>
        <dbReference type="Proteomes" id="UP000290649"/>
    </source>
</evidence>
<evidence type="ECO:0000256" key="1">
    <source>
        <dbReference type="ARBA" id="ARBA00022729"/>
    </source>
</evidence>
<protein>
    <recommendedName>
        <fullName evidence="3">SLH domain-containing protein</fullName>
    </recommendedName>
</protein>
<keyword evidence="2" id="KW-0175">Coiled coil</keyword>
<gene>
    <name evidence="4" type="ORF">DS745_07715</name>
</gene>
<feature type="domain" description="SLH" evidence="3">
    <location>
        <begin position="36"/>
        <end position="99"/>
    </location>
</feature>
<dbReference type="EMBL" id="QOUX01000026">
    <property type="protein sequence ID" value="RXJ02267.1"/>
    <property type="molecule type" value="Genomic_DNA"/>
</dbReference>
<feature type="domain" description="SLH" evidence="3">
    <location>
        <begin position="100"/>
        <end position="157"/>
    </location>
</feature>
<dbReference type="Proteomes" id="UP000290649">
    <property type="component" value="Unassembled WGS sequence"/>
</dbReference>
<evidence type="ECO:0000259" key="3">
    <source>
        <dbReference type="PROSITE" id="PS51272"/>
    </source>
</evidence>
<evidence type="ECO:0000256" key="2">
    <source>
        <dbReference type="SAM" id="Coils"/>
    </source>
</evidence>
<dbReference type="PANTHER" id="PTHR43308">
    <property type="entry name" value="OUTER MEMBRANE PROTEIN ALPHA-RELATED"/>
    <property type="match status" value="1"/>
</dbReference>
<name>A0A4Q0VUA7_9BACI</name>
<accession>A0A4Q0VUA7</accession>
<keyword evidence="1" id="KW-0732">Signal</keyword>
<dbReference type="InterPro" id="IPR011050">
    <property type="entry name" value="Pectin_lyase_fold/virulence"/>
</dbReference>
<feature type="coiled-coil region" evidence="2">
    <location>
        <begin position="1492"/>
        <end position="1545"/>
    </location>
</feature>
<reference evidence="4 5" key="1">
    <citation type="journal article" date="2019" name="Int. J. Syst. Evol. Microbiol.">
        <title>Anaerobacillus alkaliphilus sp. nov., a novel alkaliphilic and moderately halophilic bacterium.</title>
        <authorList>
            <person name="Borsodi A.K."/>
            <person name="Aszalos J.M."/>
            <person name="Bihari P."/>
            <person name="Nagy I."/>
            <person name="Schumann P."/>
            <person name="Sproer C."/>
            <person name="Kovacs A.L."/>
            <person name="Boka K."/>
            <person name="Dobosy P."/>
            <person name="Ovari M."/>
            <person name="Szili-Kovacs T."/>
            <person name="Toth E."/>
        </authorList>
    </citation>
    <scope>NUCLEOTIDE SEQUENCE [LARGE SCALE GENOMIC DNA]</scope>
    <source>
        <strain evidence="4 5">B16-10</strain>
    </source>
</reference>
<dbReference type="SUPFAM" id="SSF51126">
    <property type="entry name" value="Pectin lyase-like"/>
    <property type="match status" value="1"/>
</dbReference>
<sequence>MGLRKKKIDFYRKLIASSAVTTVAIAGLAGQAPVSADVVFKDVSSNHYAKEAISHLVAKGIVKGFPDGTFRPQQELLREHAAALLVRSLELQSSTTSEQYFKDVPKTSSYFGAVSALKDAGIFLGDHNGNFNPKTSLTREEMATILVRAFNLKAQAGVEIKLTDLDKVSASHKENVKILYQNGITIGYGDGSFRPKTAVNRADFAVFITRSLSLDAQGKTVEAINESSVTIEGMTYTLSSNLQDLFTSNKESLIGSKINFQTSNNEITGITYLELATASKVFDGKGFSLTGNVKVSASNVTVKNLTVTGNLEVSEKASGTITFDQVEVKGATALTSTAGLVSAANTTANNVTFKNSTLTNIKINNKGLAVNFQGTTTVKALEVQTDATLKADQSVVLPSVTVAERAQNVTLEATITDLTVKNRRDLQLKTVGNINQLTVESLHPVTLDLNGKIQTLAPVKNSALTLNLSQGSTVGELKLPEGVQAKDVIKNYDQVKQAFGVQPGGSFVPNPGPSIPAPDPDPTPTVVEWDSAENPFANNVVYATNFLITPVDSATYGADAAGNEAVIEGNVEIKGDITQPITLKNLVIKGKLVLDAGDQSSVVLENVQADEVEILSGKKGTIHLNGVQFKSIIVKDDNGVRLSTNGVNVIDRIEVDPTSSSSESDIELAGNFNNAKIVVKDETKITAKAGFAAQAIEIETKNASSEVTFVSTTGSFADVQEVTVKKAATVNSSGNTQIQNIVLNIPQSEQNNTVTLKGENLNETEVSVKTASTLNVNAGVGKISTEANVTIGGEKVAEIQAFEKTSNANVTAANESVQSIFDTIKQQAVDAAIANIQKLPELSAVGFNDIASVQTARRNVNTAISFGATNADFVVEEVNYLEKLTEIEASLAAMMSAITEVQKAIRALPTNPGNVQAIALEGLQTRVTAVNNAIVAAKDAGVTQTDIEKVRDYARVVAANQRVEQLVAERNTAREVATTKLAQIPAVDEITFSNLLEVQQLLVDVRKAIAEAADKGVTIEGLAPLTAADTKVKQLLAERDEAVRVAKEKIELIPAEITYSNIEATRPIVEEAKTAVEAAKAKAAVDNNISNLAKLTAAIAKIAQLDEGTREAITAANGALAALPVVADVNFTNLADTEAKVAAAKQAIETAKEKNATDADFENLALLTALEEKVAALVAERAAAIEVANEKIAIVPTNVTFANLAAVKELIEAAKTAIAEAKTKGATDAHFVGLPALNQAIAKVAQLEEEKRQAIVAVNEALASLPVVTDVTYTNLAEVEAQLATLADLIATAKAKTAVDADFVGLEKIVALKERIDNLQQVKAEALNKANQAIASIPALEEITFANLVDTRTKLDLAVTAVAEAKQFGVTEADITGFESIALVTEKVEALEALKAEAIAAANKAISDLPAMTEITYANLEEMNEVAQTVRAAVTAAKEKGATDAVFENLSKLTAFEAKVNEMLESKAIAIQAANTAINTIPAVEKITAENVEEVQALIATAKEKVAVAKEHGARLADFPHFAKIAEAQAKVDLLLTTLEEAIEQANELIGLVPLVDEITFATLVDATEKTAAARAAVNMAKELGATDSSFEDLIRLTTAEAKVAELTKEKTDAIARANEALAEIPEVKDITVANFRALVPKIQVALDLVAEAKAKGALAADFVGKDRLQPAKDKVSELQAVMQAEITIVNQAIANLPALAEVTYQSLDAAKSKLVAVELAIQSAKAAGAVDADFTDLEKYVAVKERVAELVGNQQAALQAANEKLALIPVADEITYENINEVRQLIAAAKEAVEFAKSIAVKEADFSGLAKVSAAVEKIAQLEEDKRLAIEAVNQALATLPQVEDVTVETVRQVEKQLEKLFELIAIAKAKTATDDDFVGLEKVAPLQDRIEEINIQKLEAIEAANAALAEILAASEITVANFRAVSDKIKQAESLITDAKAKGAVEADFVGLDVLAAAKEAVAVFFEDLYGNIVLVNLLISELPAVTEINYENLAAVKERVEFLEGAIERAIAVGAYESEFENLAAFTAVQAKVKQLVEAKSAAIKIANEKITLVPIQSLITPQNLADTKAKLVAAQQAVADARTKGAVDGDFVGISKLALAEAKIQEIEAAQVEALAKANEALANLPLASEVNEGNLQEVRMKVSLAQNLVKQARDLGVAETQLVGLDKLAAVLERLEEFGLSLEEALAHANELLVELKDFGTVTSENAAEAQVVYLTAYLAVQEAFSLGVQASDFDQEGYERYLALEAELESFKPARPRHADPISSLAEIVRNPEGFDYYHLQTAVNDRVEPALLEEYRQEIIEFLKGDEELTLAILKGLVQIVHERGTTNGQEALDVINDDIANLTYSLLSTLVWTYEENFENARDLLAAAKAAKQGSLSRNEVITIVQDSTHAYAVEQVLTNPEFTINNLSWAVGYREHVQFYPTYFEKYKQAIRDALANGLLTQPELRQLIIGVNEAAEKEKLAAINGNLPAMTPDVFEPLVYVNNWMFPLFLDALVKLKAEVQRDLTAHDLNQVYNSISRVSALDALNNNPETIDYYALQQIGINELVFVRFAEYRQALVEARKDGVLTIEAIQVVILTVNSQSLASAVERINNNCSNFSFTDLQEVVSWAKAANLARYREAMTNRFSDMTLTRPLIEEVVGSVDRFVALETINLTPTNVSFELLRDALAFRTRDGNHTFFSYYRDATVRSELVSYYQEAINKAAKPFTIDTLADLVIETNNNIQETMLDQINKKPAEVTYQMLQIAGIYSARQEYLNAYRVALVEAVNASEVPLTKQEIENVVRAINQTQALARINANPLTFSISDLFSAINVYADQNLLSYYQQEINQRRTQKGANLTKQEVEAAVNVVNNNIRAIALEIVNDETETVSFEWLNRAAHNVRQQFMSQYRQALVERKSTLGWLTEQAVQQIIMSVNNTEMAKYINANAHFTYDDLWYVAQGYNIQRNLFNAYHEAITSHENYGSLTVEQITTIIQTVNGQSRLAAINNHPEDLTLQQLNQALNWLPIIREENFNAYKAAIIDRLINQEKPFTTVKELENLVVSINESLFTEALAEINDNPSGFSFEALTKLGLHVHLLEERLQYYRQVIAEKRTDKGTALTLNEIENAINEANQLAAELMELEALAHINANPDTFTFETLRKIRAYVVEDRLEYYRQAIKEKIAEKGGHLTIHEMYQAINRGNQLYTEDLQNIAAAEINANPDTFTFVTLLHFQWDVSVYEERLGHYRSEVKKKLEQLNRHLTVAEIVSVLHDANQSFYRAQVEAALKEINDKPTSFTFSALHLLVGVSHDREDRLPEYRQAIAAWHTKNGNLTHADVQRVVWDTNRDLSLAYINANPETFTMRHLEEVLNRGNVHSYSEFLNAYRVAIKLAHDNAEGKKLTVEDISRIVDGINKHEALQAVINNRTGFEDWELAQVIGWDLVKYHNLQDYRQAVTAFIEENGSITVEELTNLVQEVNESKLLAVINDNPLNVDVYTLRELFKYDYDHVYDFILWKNEEEYRKQLNDHYNTHGNLTKAQVEQIVIKVNEEVEAREVAEKLAVIVNNPTQFHWYQLEDLVGYKNLLDIYRAIDEYRTAINIRVQAGDELTKEDIIEIVLGVNDRMITTFLTKITEDLNELDLYELEVIINYKQVDYTYVNYNNHNLYKQRIQELIDSGEGLTVAKLRQVVQVVNHPPVHPPTAPPVSPVPTPEEVLVELELELEKYEDMATIAVGQEGDITNLIIRLKDGVEVNDTITLQVTGEQLHSNYLTVSETTNSVYLGNTNSISHSVTERVTLTFTKADQSVSKTIYVTIKVEEQTQNLEQSIKNLMKTVEGLFISEDELQPWVSFEVVDKLMKEVDAYIAQFPELEETDKLLDRAYEILRNGETKN</sequence>
<comment type="caution">
    <text evidence="4">The sequence shown here is derived from an EMBL/GenBank/DDBJ whole genome shotgun (WGS) entry which is preliminary data.</text>
</comment>
<evidence type="ECO:0000313" key="4">
    <source>
        <dbReference type="EMBL" id="RXJ02267.1"/>
    </source>
</evidence>
<feature type="domain" description="SLH" evidence="3">
    <location>
        <begin position="159"/>
        <end position="222"/>
    </location>
</feature>
<feature type="coiled-coil region" evidence="2">
    <location>
        <begin position="2068"/>
        <end position="2121"/>
    </location>
</feature>
<dbReference type="InterPro" id="IPR001119">
    <property type="entry name" value="SLH_dom"/>
</dbReference>